<accession>I0Z9M4</accession>
<dbReference type="Proteomes" id="UP000007264">
    <property type="component" value="Unassembled WGS sequence"/>
</dbReference>
<keyword evidence="4" id="KW-1185">Reference proteome</keyword>
<dbReference type="EMBL" id="AGSI01000001">
    <property type="protein sequence ID" value="EIE27343.1"/>
    <property type="molecule type" value="Genomic_DNA"/>
</dbReference>
<feature type="compositionally biased region" description="Basic and acidic residues" evidence="2">
    <location>
        <begin position="105"/>
        <end position="138"/>
    </location>
</feature>
<evidence type="ECO:0000313" key="4">
    <source>
        <dbReference type="Proteomes" id="UP000007264"/>
    </source>
</evidence>
<comment type="caution">
    <text evidence="3">The sequence shown here is derived from an EMBL/GenBank/DDBJ whole genome shotgun (WGS) entry which is preliminary data.</text>
</comment>
<reference evidence="3 4" key="1">
    <citation type="journal article" date="2012" name="Genome Biol.">
        <title>The genome of the polar eukaryotic microalga coccomyxa subellipsoidea reveals traits of cold adaptation.</title>
        <authorList>
            <person name="Blanc G."/>
            <person name="Agarkova I."/>
            <person name="Grimwood J."/>
            <person name="Kuo A."/>
            <person name="Brueggeman A."/>
            <person name="Dunigan D."/>
            <person name="Gurnon J."/>
            <person name="Ladunga I."/>
            <person name="Lindquist E."/>
            <person name="Lucas S."/>
            <person name="Pangilinan J."/>
            <person name="Proschold T."/>
            <person name="Salamov A."/>
            <person name="Schmutz J."/>
            <person name="Weeks D."/>
            <person name="Yamada T."/>
            <person name="Claverie J.M."/>
            <person name="Grigoriev I."/>
            <person name="Van Etten J."/>
            <person name="Lomsadze A."/>
            <person name="Borodovsky M."/>
        </authorList>
    </citation>
    <scope>NUCLEOTIDE SEQUENCE [LARGE SCALE GENOMIC DNA]</scope>
    <source>
        <strain evidence="3 4">C-169</strain>
    </source>
</reference>
<gene>
    <name evidence="3" type="ORF">COCSUDRAFT_39044</name>
</gene>
<feature type="region of interest" description="Disordered" evidence="2">
    <location>
        <begin position="208"/>
        <end position="251"/>
    </location>
</feature>
<feature type="region of interest" description="Disordered" evidence="2">
    <location>
        <begin position="324"/>
        <end position="363"/>
    </location>
</feature>
<feature type="compositionally biased region" description="Low complexity" evidence="2">
    <location>
        <begin position="220"/>
        <end position="231"/>
    </location>
</feature>
<evidence type="ECO:0000256" key="1">
    <source>
        <dbReference type="SAM" id="Coils"/>
    </source>
</evidence>
<evidence type="ECO:0000313" key="3">
    <source>
        <dbReference type="EMBL" id="EIE27343.1"/>
    </source>
</evidence>
<protein>
    <submittedName>
        <fullName evidence="3">Uncharacterized protein</fullName>
    </submittedName>
</protein>
<dbReference type="RefSeq" id="XP_005651887.1">
    <property type="nucleotide sequence ID" value="XM_005651830.1"/>
</dbReference>
<organism evidence="3 4">
    <name type="scientific">Coccomyxa subellipsoidea (strain C-169)</name>
    <name type="common">Green microalga</name>
    <dbReference type="NCBI Taxonomy" id="574566"/>
    <lineage>
        <taxon>Eukaryota</taxon>
        <taxon>Viridiplantae</taxon>
        <taxon>Chlorophyta</taxon>
        <taxon>core chlorophytes</taxon>
        <taxon>Trebouxiophyceae</taxon>
        <taxon>Trebouxiophyceae incertae sedis</taxon>
        <taxon>Coccomyxaceae</taxon>
        <taxon>Coccomyxa</taxon>
        <taxon>Coccomyxa subellipsoidea</taxon>
    </lineage>
</organism>
<dbReference type="GeneID" id="17045358"/>
<sequence length="587" mass="64340">MAPQLDTCQQKFAAGGNTWHAKRSHISTTEAAQNKTGSTDTEKKAIKKALQFAEAATAWQRQRVQQEALKALAAPHITDIPSGDLLPSITEARLPSLSGQEQQQEEQKGADADATARKTAAMRDELSAQHAAAEREWAQEKQDLQKLLNEQTEKTRLGTLTMHWNAYRREYKRQDWAAKHGVKAGKKLLRKDIFKRLGLVAAKSKKSQKLKRPIGRPRGSAKASSISAANSCEDVDRTSNGADGGGGFPVDGWKAVGTPRPGQPEKLNYLYKPPQDWHVAKVDRPLRMVEIERLLGLKCTFKPAWRHPAKKRINFNEASTAAQSYATASDADADADGHASEQPSKRPRQPDSSEKPPEEPAMEPALACEAEPPVMDSAAACASPSTELEEGVEAAGTPEMPTESLPGALQPQQEEQPQQEDADDVCTMFVTVSKELSQQRAAAERDWTRRLKGLQEQLKEQAESADGLQSALQDARAAEGQWDLEKQDLQSQLQGAQAECSRLTVLAERAGEVHEAAEGQWNRDREVLQKQLREATERGDALQSALQEAQAAAGNGEMCDLHIMLRAIKIINESPSLKGDFLSALNL</sequence>
<dbReference type="KEGG" id="csl:COCSUDRAFT_39044"/>
<feature type="compositionally biased region" description="Polar residues" evidence="2">
    <location>
        <begin position="26"/>
        <end position="39"/>
    </location>
</feature>
<proteinExistence type="predicted"/>
<feature type="region of interest" description="Disordered" evidence="2">
    <location>
        <begin position="16"/>
        <end position="40"/>
    </location>
</feature>
<feature type="region of interest" description="Disordered" evidence="2">
    <location>
        <begin position="96"/>
        <end position="138"/>
    </location>
</feature>
<keyword evidence="1" id="KW-0175">Coiled coil</keyword>
<feature type="region of interest" description="Disordered" evidence="2">
    <location>
        <begin position="376"/>
        <end position="422"/>
    </location>
</feature>
<evidence type="ECO:0000256" key="2">
    <source>
        <dbReference type="SAM" id="MobiDB-lite"/>
    </source>
</evidence>
<name>I0Z9M4_COCSC</name>
<feature type="compositionally biased region" description="Basic and acidic residues" evidence="2">
    <location>
        <begin position="348"/>
        <end position="358"/>
    </location>
</feature>
<dbReference type="AlphaFoldDB" id="I0Z9M4"/>
<feature type="coiled-coil region" evidence="1">
    <location>
        <begin position="444"/>
        <end position="552"/>
    </location>
</feature>